<feature type="domain" description="ATP-citrate synthase ATP-grasp" evidence="25">
    <location>
        <begin position="2"/>
        <end position="234"/>
    </location>
</feature>
<feature type="compositionally biased region" description="Low complexity" evidence="21">
    <location>
        <begin position="445"/>
        <end position="458"/>
    </location>
</feature>
<dbReference type="InterPro" id="IPR016102">
    <property type="entry name" value="Succinyl-CoA_synth-like"/>
</dbReference>
<dbReference type="InterPro" id="IPR033847">
    <property type="entry name" value="Citrt_syn/SCS-alpha_CS"/>
</dbReference>
<dbReference type="CDD" id="cd06100">
    <property type="entry name" value="CCL_ACL-C"/>
    <property type="match status" value="1"/>
</dbReference>
<evidence type="ECO:0000256" key="19">
    <source>
        <dbReference type="PIRNR" id="PIRNR036511"/>
    </source>
</evidence>
<keyword evidence="15" id="KW-0832">Ubl conjugation</keyword>
<dbReference type="Gene3D" id="1.10.230.10">
    <property type="entry name" value="Cytochrome P450-Terp, domain 2"/>
    <property type="match status" value="1"/>
</dbReference>
<dbReference type="GO" id="GO:0006085">
    <property type="term" value="P:acetyl-CoA biosynthetic process"/>
    <property type="evidence" value="ECO:0007669"/>
    <property type="project" value="InterPro"/>
</dbReference>
<dbReference type="InterPro" id="IPR002020">
    <property type="entry name" value="Citrate_synthase"/>
</dbReference>
<dbReference type="Proteomes" id="UP000183832">
    <property type="component" value="Unassembled WGS sequence"/>
</dbReference>
<dbReference type="AlphaFoldDB" id="A0A1J1I0D2"/>
<evidence type="ECO:0000256" key="4">
    <source>
        <dbReference type="ARBA" id="ARBA00010719"/>
    </source>
</evidence>
<dbReference type="Gene3D" id="3.40.50.261">
    <property type="entry name" value="Succinyl-CoA synthetase domains"/>
    <property type="match status" value="2"/>
</dbReference>
<keyword evidence="7" id="KW-1017">Isopeptide bond</keyword>
<dbReference type="Pfam" id="PF00549">
    <property type="entry name" value="Ligase_CoA"/>
    <property type="match status" value="1"/>
</dbReference>
<comment type="subunit">
    <text evidence="5 19">Homotetramer.</text>
</comment>
<dbReference type="SUPFAM" id="SSF52210">
    <property type="entry name" value="Succinyl-CoA synthetase domains"/>
    <property type="match status" value="1"/>
</dbReference>
<dbReference type="Pfam" id="PF16114">
    <property type="entry name" value="Citrate_bind"/>
    <property type="match status" value="1"/>
</dbReference>
<dbReference type="PROSITE" id="PS01216">
    <property type="entry name" value="SUCCINYL_COA_LIG_1"/>
    <property type="match status" value="1"/>
</dbReference>
<evidence type="ECO:0000256" key="5">
    <source>
        <dbReference type="ARBA" id="ARBA00011881"/>
    </source>
</evidence>
<dbReference type="FunFam" id="3.40.50.720:FF:000024">
    <property type="entry name" value="Probable ATP-citrate synthase"/>
    <property type="match status" value="1"/>
</dbReference>
<dbReference type="Pfam" id="PF02629">
    <property type="entry name" value="CoA_binding"/>
    <property type="match status" value="1"/>
</dbReference>
<dbReference type="FunFam" id="3.30.470.110:FF:000003">
    <property type="entry name" value="ATP-citrate synthase subunit 2"/>
    <property type="match status" value="1"/>
</dbReference>
<dbReference type="GO" id="GO:0006101">
    <property type="term" value="P:citrate metabolic process"/>
    <property type="evidence" value="ECO:0007669"/>
    <property type="project" value="InterPro"/>
</dbReference>
<comment type="function">
    <text evidence="18">Catalyzes the cleavage of citrate into oxaloacetate and acetyl-CoA, the latter serving as common substrate in multiple biochemical reactions in protein, carbohydrate and lipid metabolism.</text>
</comment>
<evidence type="ECO:0000256" key="14">
    <source>
        <dbReference type="ARBA" id="ARBA00022842"/>
    </source>
</evidence>
<dbReference type="PANTHER" id="PTHR23118">
    <property type="entry name" value="ATP-CITRATE SYNTHASE"/>
    <property type="match status" value="1"/>
</dbReference>
<protein>
    <recommendedName>
        <fullName evidence="19">ATP-citrate synthase</fullName>
        <ecNumber evidence="19">2.3.3.8</ecNumber>
    </recommendedName>
    <alternativeName>
        <fullName evidence="19">ATP-citrate (pro-S-)-lyase</fullName>
    </alternativeName>
    <alternativeName>
        <fullName evidence="19">Citrate cleavage enzyme</fullName>
    </alternativeName>
</protein>
<evidence type="ECO:0000256" key="3">
    <source>
        <dbReference type="ARBA" id="ARBA00005899"/>
    </source>
</evidence>
<dbReference type="InterPro" id="IPR003781">
    <property type="entry name" value="CoA-bd"/>
</dbReference>
<dbReference type="Gene3D" id="1.10.580.10">
    <property type="entry name" value="Citrate Synthase, domain 1"/>
    <property type="match status" value="1"/>
</dbReference>
<dbReference type="GO" id="GO:0005829">
    <property type="term" value="C:cytosol"/>
    <property type="evidence" value="ECO:0007669"/>
    <property type="project" value="UniProtKB-SubCell"/>
</dbReference>
<comment type="cofactor">
    <cofactor evidence="1">
        <name>Mg(2+)</name>
        <dbReference type="ChEBI" id="CHEBI:18420"/>
    </cofactor>
</comment>
<dbReference type="FunFam" id="3.40.50.261:FF:000003">
    <property type="entry name" value="ATP-citrate synthase subunit"/>
    <property type="match status" value="1"/>
</dbReference>
<evidence type="ECO:0000256" key="7">
    <source>
        <dbReference type="ARBA" id="ARBA00022499"/>
    </source>
</evidence>
<feature type="compositionally biased region" description="Polar residues" evidence="21">
    <location>
        <begin position="459"/>
        <end position="480"/>
    </location>
</feature>
<dbReference type="SUPFAM" id="SSF51735">
    <property type="entry name" value="NAD(P)-binding Rossmann-fold domains"/>
    <property type="match status" value="1"/>
</dbReference>
<dbReference type="SUPFAM" id="SSF56059">
    <property type="entry name" value="Glutathione synthetase ATP-binding domain-like"/>
    <property type="match status" value="1"/>
</dbReference>
<sequence length="1096" mass="120484">MSAKAIREATGKELINKYLEGGNEIGVQKSRFASVTESTDWSQLLADHPWLETTPLVVKPDQLIKRRGKLGLIAVNKNFQQVKQWVSERMGKDQKIGNATGKLRSFIIEPFIPHKDVEEAYVCIYSHRTADTILFYHQGGVDIGDVDSKALKLDVSVGSNTTLENIEKVLLKEIPAAKKTRVAKFVHSLYQLYVDLYFTYLEINPLVVTDNSIYILDLAAKIDATADFICRPKWGEIEYPPPFGRDAYPEEAYIADLDAKSGASLKLTILNRNGRIWTMVAGGGASVIYSDTICDLGGASELANYGEYSGAPSEQQTYEYAKTILNLMTSSPKHPEGKVLITGGGIANFTNVAATFSGIITALREYQTRLIEHNVSIFVRRAGPNYQEGLRKMREIGSTLGIPLFVFGPETHMTAICGMALGKKPIPKNTDVHFATANFLLPGGQQQQEQKKMMTSQTSQLDGTTGGSSASARTPRGSSVPTEYRKMFTKTTKAIVWGMQTRAVQSMLDFDFICRRDEPSVVAMVYPFTGYHRQKFYWGHKEILIPVYNKMLDACTKHKEVDVLVNFASLRSAYESSMEVVNDFPQIRTIAIIAEGIPENMTRKLNTEATKKGVSIIGPATVGGVKPGCFKIGNTGGMLDNILHSKLYRPGSVAYVSRSGGMSNELNNIISNTTDGVCEGVAIGGDRYPGTVFMDHIMRYQHDDDSKLIVLLGEVGGIEEYEVCAALKDGRITKPMIAWCIGTCAGMFTSEVQFGHAGSCAQSDMETAVAKNKALAEAGAHVPDSFDSLGDLIAHVYEDLVASGQIVPVEEVPPPTVPMDYNWARELGLIRKPASFMTSICDERGQELLYAGMPISDVLTKNVGIGGVVSLLWFQRCLPPYVCKFFEMCLMVTADHGPAVSGAHNTIVCARAGKDLVSSVVSGLLTIGDRFGGALDGAAKQFSEAYDSNMHPMEFVNSMRKKGQLIMGIGHRVKSINNPDIRVKIIKEFVLANFPAKPLLEYALEVEKITTSKKPNLILNVDGVIATSFVDMLRNCGAFSSEEAQEYINIGAINSLFVLGRSIGFIGHYMDQKRLKQGLYRHPWDDISYVMPEQYN</sequence>
<keyword evidence="17 19" id="KW-0443">Lipid metabolism</keyword>
<dbReference type="PIRSF" id="PIRSF036511">
    <property type="entry name" value="ATP_citrt_syn"/>
    <property type="match status" value="1"/>
</dbReference>
<dbReference type="EMBL" id="CVRI01000038">
    <property type="protein sequence ID" value="CRK93733.1"/>
    <property type="molecule type" value="Genomic_DNA"/>
</dbReference>
<evidence type="ECO:0000256" key="15">
    <source>
        <dbReference type="ARBA" id="ARBA00022843"/>
    </source>
</evidence>
<evidence type="ECO:0000313" key="27">
    <source>
        <dbReference type="Proteomes" id="UP000183832"/>
    </source>
</evidence>
<keyword evidence="14 19" id="KW-0460">Magnesium</keyword>
<comment type="catalytic activity">
    <reaction evidence="19">
        <text>oxaloacetate + acetyl-CoA + ADP + phosphate = citrate + ATP + CoA</text>
        <dbReference type="Rhea" id="RHEA:21160"/>
        <dbReference type="ChEBI" id="CHEBI:16452"/>
        <dbReference type="ChEBI" id="CHEBI:16947"/>
        <dbReference type="ChEBI" id="CHEBI:30616"/>
        <dbReference type="ChEBI" id="CHEBI:43474"/>
        <dbReference type="ChEBI" id="CHEBI:57287"/>
        <dbReference type="ChEBI" id="CHEBI:57288"/>
        <dbReference type="ChEBI" id="CHEBI:456216"/>
        <dbReference type="EC" id="2.3.3.8"/>
    </reaction>
</comment>
<dbReference type="Gene3D" id="3.40.50.720">
    <property type="entry name" value="NAD(P)-binding Rossmann-like Domain"/>
    <property type="match status" value="1"/>
</dbReference>
<dbReference type="Pfam" id="PF24948">
    <property type="entry name" value="Citrate_synth_N"/>
    <property type="match status" value="1"/>
</dbReference>
<evidence type="ECO:0000259" key="25">
    <source>
        <dbReference type="Pfam" id="PF24948"/>
    </source>
</evidence>
<evidence type="ECO:0000256" key="10">
    <source>
        <dbReference type="ARBA" id="ARBA00022679"/>
    </source>
</evidence>
<evidence type="ECO:0000259" key="22">
    <source>
        <dbReference type="Pfam" id="PF00549"/>
    </source>
</evidence>
<dbReference type="FunFam" id="3.40.50.261:FF:000004">
    <property type="entry name" value="ATP-citrate synthase subunit"/>
    <property type="match status" value="1"/>
</dbReference>
<evidence type="ECO:0000256" key="21">
    <source>
        <dbReference type="SAM" id="MobiDB-lite"/>
    </source>
</evidence>
<dbReference type="GO" id="GO:0005524">
    <property type="term" value="F:ATP binding"/>
    <property type="evidence" value="ECO:0007669"/>
    <property type="project" value="UniProtKB-UniRule"/>
</dbReference>
<comment type="similarity">
    <text evidence="4 19">In the N-terminal section; belongs to the succinate/malate CoA ligase beta subunit family.</text>
</comment>
<feature type="active site" description="Tele-phosphohistidine intermediate" evidence="20">
    <location>
        <position position="756"/>
    </location>
</feature>
<dbReference type="InterPro" id="IPR032263">
    <property type="entry name" value="Citrate-bd"/>
</dbReference>
<dbReference type="InterPro" id="IPR016143">
    <property type="entry name" value="Citrate_synth-like_sm_a-sub"/>
</dbReference>
<dbReference type="InterPro" id="IPR005811">
    <property type="entry name" value="SUCC_ACL_C"/>
</dbReference>
<feature type="domain" description="CoA-binding" evidence="23">
    <location>
        <begin position="489"/>
        <end position="596"/>
    </location>
</feature>
<feature type="domain" description="ATP-citrate synthase/succinyl-CoA ligase C-terminal" evidence="22">
    <location>
        <begin position="656"/>
        <end position="780"/>
    </location>
</feature>
<evidence type="ECO:0000256" key="9">
    <source>
        <dbReference type="ARBA" id="ARBA00022553"/>
    </source>
</evidence>
<dbReference type="GO" id="GO:0003878">
    <property type="term" value="F:ATP citrate synthase activity"/>
    <property type="evidence" value="ECO:0007669"/>
    <property type="project" value="UniProtKB-UniRule"/>
</dbReference>
<evidence type="ECO:0000256" key="1">
    <source>
        <dbReference type="ARBA" id="ARBA00001946"/>
    </source>
</evidence>
<dbReference type="SUPFAM" id="SSF48256">
    <property type="entry name" value="Citrate synthase"/>
    <property type="match status" value="1"/>
</dbReference>
<keyword evidence="9" id="KW-0597">Phosphoprotein</keyword>
<evidence type="ECO:0000256" key="13">
    <source>
        <dbReference type="ARBA" id="ARBA00022840"/>
    </source>
</evidence>
<keyword evidence="10 19" id="KW-0808">Transferase</keyword>
<feature type="domain" description="ATP-citrate synthase citrate-binding" evidence="24">
    <location>
        <begin position="245"/>
        <end position="422"/>
    </location>
</feature>
<evidence type="ECO:0000256" key="16">
    <source>
        <dbReference type="ARBA" id="ARBA00022990"/>
    </source>
</evidence>
<comment type="subcellular location">
    <subcellularLocation>
        <location evidence="2">Cytoplasm</location>
        <location evidence="2">Cytosol</location>
    </subcellularLocation>
</comment>
<keyword evidence="27" id="KW-1185">Reference proteome</keyword>
<dbReference type="InterPro" id="IPR036291">
    <property type="entry name" value="NAD(P)-bd_dom_sf"/>
</dbReference>
<accession>A0A1J1I0D2</accession>
<keyword evidence="6 19" id="KW-0963">Cytoplasm</keyword>
<evidence type="ECO:0000256" key="18">
    <source>
        <dbReference type="ARBA" id="ARBA00093367"/>
    </source>
</evidence>
<comment type="similarity">
    <text evidence="3 19">In the C-terminal section; belongs to the succinate/malate CoA ligase alpha subunit family.</text>
</comment>
<dbReference type="InterPro" id="IPR017866">
    <property type="entry name" value="Succ-CoA_synthase_bsu_CS"/>
</dbReference>
<evidence type="ECO:0000256" key="12">
    <source>
        <dbReference type="ARBA" id="ARBA00022741"/>
    </source>
</evidence>
<dbReference type="Gene3D" id="3.30.470.110">
    <property type="match status" value="1"/>
</dbReference>
<dbReference type="InterPro" id="IPR056749">
    <property type="entry name" value="Citrate_synth_N"/>
</dbReference>
<evidence type="ECO:0000259" key="24">
    <source>
        <dbReference type="Pfam" id="PF16114"/>
    </source>
</evidence>
<evidence type="ECO:0000256" key="6">
    <source>
        <dbReference type="ARBA" id="ARBA00022490"/>
    </source>
</evidence>
<keyword evidence="11 19" id="KW-0479">Metal-binding</keyword>
<reference evidence="26 27" key="1">
    <citation type="submission" date="2015-04" db="EMBL/GenBank/DDBJ databases">
        <authorList>
            <person name="Syromyatnikov M.Y."/>
            <person name="Popov V.N."/>
        </authorList>
    </citation>
    <scope>NUCLEOTIDE SEQUENCE [LARGE SCALE GENOMIC DNA]</scope>
</reference>
<dbReference type="FunFam" id="1.10.580.10:FF:000009">
    <property type="entry name" value="ATP-citrate synthase"/>
    <property type="match status" value="1"/>
</dbReference>
<evidence type="ECO:0000256" key="20">
    <source>
        <dbReference type="PIRSR" id="PIRSR036511-1"/>
    </source>
</evidence>
<keyword evidence="13 19" id="KW-0067">ATP-binding</keyword>
<gene>
    <name evidence="26" type="primary">putative ATP-citrate synthase</name>
    <name evidence="26" type="ORF">CLUMA_CG007261</name>
</gene>
<dbReference type="Pfam" id="PF00285">
    <property type="entry name" value="Citrate_synt"/>
    <property type="match status" value="1"/>
</dbReference>
<organism evidence="26 27">
    <name type="scientific">Clunio marinus</name>
    <dbReference type="NCBI Taxonomy" id="568069"/>
    <lineage>
        <taxon>Eukaryota</taxon>
        <taxon>Metazoa</taxon>
        <taxon>Ecdysozoa</taxon>
        <taxon>Arthropoda</taxon>
        <taxon>Hexapoda</taxon>
        <taxon>Insecta</taxon>
        <taxon>Pterygota</taxon>
        <taxon>Neoptera</taxon>
        <taxon>Endopterygota</taxon>
        <taxon>Diptera</taxon>
        <taxon>Nematocera</taxon>
        <taxon>Chironomoidea</taxon>
        <taxon>Chironomidae</taxon>
        <taxon>Clunio</taxon>
    </lineage>
</organism>
<evidence type="ECO:0000256" key="2">
    <source>
        <dbReference type="ARBA" id="ARBA00004514"/>
    </source>
</evidence>
<keyword evidence="16" id="KW-0007">Acetylation</keyword>
<dbReference type="InterPro" id="IPR036969">
    <property type="entry name" value="Citrate_synthase_sf"/>
</dbReference>
<name>A0A1J1I0D2_9DIPT</name>
<evidence type="ECO:0000256" key="11">
    <source>
        <dbReference type="ARBA" id="ARBA00022723"/>
    </source>
</evidence>
<feature type="region of interest" description="Disordered" evidence="21">
    <location>
        <begin position="445"/>
        <end position="480"/>
    </location>
</feature>
<dbReference type="GO" id="GO:0006633">
    <property type="term" value="P:fatty acid biosynthetic process"/>
    <property type="evidence" value="ECO:0007669"/>
    <property type="project" value="TreeGrafter"/>
</dbReference>
<dbReference type="STRING" id="568069.A0A1J1I0D2"/>
<dbReference type="PANTHER" id="PTHR23118:SF42">
    <property type="entry name" value="ATP-CITRATE SYNTHASE"/>
    <property type="match status" value="1"/>
</dbReference>
<dbReference type="FunFam" id="1.10.230.10:FF:000004">
    <property type="entry name" value="ATP-citrate synthase"/>
    <property type="match status" value="1"/>
</dbReference>
<dbReference type="GO" id="GO:0046872">
    <property type="term" value="F:metal ion binding"/>
    <property type="evidence" value="ECO:0007669"/>
    <property type="project" value="UniProtKB-UniRule"/>
</dbReference>
<evidence type="ECO:0000313" key="26">
    <source>
        <dbReference type="EMBL" id="CRK93733.1"/>
    </source>
</evidence>
<dbReference type="OrthoDB" id="3261737at2759"/>
<dbReference type="PROSITE" id="PS01217">
    <property type="entry name" value="SUCCINYL_COA_LIG_3"/>
    <property type="match status" value="1"/>
</dbReference>
<dbReference type="PROSITE" id="PS00399">
    <property type="entry name" value="SUCCINYL_COA_LIG_2"/>
    <property type="match status" value="1"/>
</dbReference>
<keyword evidence="12 19" id="KW-0547">Nucleotide-binding</keyword>
<keyword evidence="8 19" id="KW-0444">Lipid biosynthesis</keyword>
<dbReference type="InterPro" id="IPR017440">
    <property type="entry name" value="Cit_synth/succinyl-CoA_lig_AS"/>
</dbReference>
<dbReference type="EC" id="2.3.3.8" evidence="19"/>
<dbReference type="InterPro" id="IPR014608">
    <property type="entry name" value="ATP-citrate_synthase"/>
</dbReference>
<evidence type="ECO:0000259" key="23">
    <source>
        <dbReference type="Pfam" id="PF02629"/>
    </source>
</evidence>
<dbReference type="InterPro" id="IPR016142">
    <property type="entry name" value="Citrate_synth-like_lrg_a-sub"/>
</dbReference>
<evidence type="ECO:0000256" key="8">
    <source>
        <dbReference type="ARBA" id="ARBA00022516"/>
    </source>
</evidence>
<evidence type="ECO:0000256" key="17">
    <source>
        <dbReference type="ARBA" id="ARBA00023098"/>
    </source>
</evidence>
<proteinExistence type="inferred from homology"/>